<dbReference type="GO" id="GO:0035556">
    <property type="term" value="P:intracellular signal transduction"/>
    <property type="evidence" value="ECO:0007669"/>
    <property type="project" value="TreeGrafter"/>
</dbReference>
<reference evidence="1" key="4">
    <citation type="submission" date="2019-03" db="UniProtKB">
        <authorList>
            <consortium name="EnsemblPlants"/>
        </authorList>
    </citation>
    <scope>IDENTIFICATION</scope>
</reference>
<dbReference type="PANTHER" id="PTHR10182">
    <property type="entry name" value="CALCIUM-BINDING PROTEIN 39-RELATED"/>
    <property type="match status" value="1"/>
</dbReference>
<sequence>HEIATFFQLCHQKAVYSAIGRYSFGENKFISDAALRQLKGKPHSFNEPFKGSKPTYTSRGISYFQELFTANKNKPRDITSILVANKSKIIRFLNAFTLEKGVSLALTDAEDRVFESDKAQVLADVMAMKL</sequence>
<name>A0A453IVL1_AEGTS</name>
<dbReference type="Pfam" id="PF08569">
    <property type="entry name" value="Mo25"/>
    <property type="match status" value="1"/>
</dbReference>
<evidence type="ECO:0000313" key="2">
    <source>
        <dbReference type="Proteomes" id="UP000015105"/>
    </source>
</evidence>
<proteinExistence type="predicted"/>
<keyword evidence="2" id="KW-1185">Reference proteome</keyword>
<reference evidence="1" key="5">
    <citation type="journal article" date="2021" name="G3 (Bethesda)">
        <title>Aegilops tauschii genome assembly Aet v5.0 features greater sequence contiguity and improved annotation.</title>
        <authorList>
            <person name="Wang L."/>
            <person name="Zhu T."/>
            <person name="Rodriguez J.C."/>
            <person name="Deal K.R."/>
            <person name="Dubcovsky J."/>
            <person name="McGuire P.E."/>
            <person name="Lux T."/>
            <person name="Spannagl M."/>
            <person name="Mayer K.F.X."/>
            <person name="Baldrich P."/>
            <person name="Meyers B.C."/>
            <person name="Huo N."/>
            <person name="Gu Y.Q."/>
            <person name="Zhou H."/>
            <person name="Devos K.M."/>
            <person name="Bennetzen J.L."/>
            <person name="Unver T."/>
            <person name="Budak H."/>
            <person name="Gulick P.J."/>
            <person name="Galiba G."/>
            <person name="Kalapos B."/>
            <person name="Nelson D.R."/>
            <person name="Li P."/>
            <person name="You F.M."/>
            <person name="Luo M.C."/>
            <person name="Dvorak J."/>
        </authorList>
    </citation>
    <scope>NUCLEOTIDE SEQUENCE [LARGE SCALE GENOMIC DNA]</scope>
    <source>
        <strain evidence="1">cv. AL8/78</strain>
    </source>
</reference>
<protein>
    <submittedName>
        <fullName evidence="1">Uncharacterized protein</fullName>
    </submittedName>
</protein>
<dbReference type="Gramene" id="AET4Gv20700500.4">
    <property type="protein sequence ID" value="AET4Gv20700500.4"/>
    <property type="gene ID" value="AET4Gv20700500"/>
</dbReference>
<reference evidence="1" key="3">
    <citation type="journal article" date="2017" name="Nature">
        <title>Genome sequence of the progenitor of the wheat D genome Aegilops tauschii.</title>
        <authorList>
            <person name="Luo M.C."/>
            <person name="Gu Y.Q."/>
            <person name="Puiu D."/>
            <person name="Wang H."/>
            <person name="Twardziok S.O."/>
            <person name="Deal K.R."/>
            <person name="Huo N."/>
            <person name="Zhu T."/>
            <person name="Wang L."/>
            <person name="Wang Y."/>
            <person name="McGuire P.E."/>
            <person name="Liu S."/>
            <person name="Long H."/>
            <person name="Ramasamy R.K."/>
            <person name="Rodriguez J.C."/>
            <person name="Van S.L."/>
            <person name="Yuan L."/>
            <person name="Wang Z."/>
            <person name="Xia Z."/>
            <person name="Xiao L."/>
            <person name="Anderson O.D."/>
            <person name="Ouyang S."/>
            <person name="Liang Y."/>
            <person name="Zimin A.V."/>
            <person name="Pertea G."/>
            <person name="Qi P."/>
            <person name="Bennetzen J.L."/>
            <person name="Dai X."/>
            <person name="Dawson M.W."/>
            <person name="Muller H.G."/>
            <person name="Kugler K."/>
            <person name="Rivarola-Duarte L."/>
            <person name="Spannagl M."/>
            <person name="Mayer K.F.X."/>
            <person name="Lu F.H."/>
            <person name="Bevan M.W."/>
            <person name="Leroy P."/>
            <person name="Li P."/>
            <person name="You F.M."/>
            <person name="Sun Q."/>
            <person name="Liu Z."/>
            <person name="Lyons E."/>
            <person name="Wicker T."/>
            <person name="Salzberg S.L."/>
            <person name="Devos K.M."/>
            <person name="Dvorak J."/>
        </authorList>
    </citation>
    <scope>NUCLEOTIDE SEQUENCE [LARGE SCALE GENOMIC DNA]</scope>
    <source>
        <strain evidence="1">cv. AL8/78</strain>
    </source>
</reference>
<reference evidence="2" key="2">
    <citation type="journal article" date="2017" name="Nat. Plants">
        <title>The Aegilops tauschii genome reveals multiple impacts of transposons.</title>
        <authorList>
            <person name="Zhao G."/>
            <person name="Zou C."/>
            <person name="Li K."/>
            <person name="Wang K."/>
            <person name="Li T."/>
            <person name="Gao L."/>
            <person name="Zhang X."/>
            <person name="Wang H."/>
            <person name="Yang Z."/>
            <person name="Liu X."/>
            <person name="Jiang W."/>
            <person name="Mao L."/>
            <person name="Kong X."/>
            <person name="Jiao Y."/>
            <person name="Jia J."/>
        </authorList>
    </citation>
    <scope>NUCLEOTIDE SEQUENCE [LARGE SCALE GENOMIC DNA]</scope>
    <source>
        <strain evidence="2">cv. AL8/78</strain>
    </source>
</reference>
<dbReference type="EnsemblPlants" id="AET4Gv20700500.4">
    <property type="protein sequence ID" value="AET4Gv20700500.4"/>
    <property type="gene ID" value="AET4Gv20700500"/>
</dbReference>
<dbReference type="GO" id="GO:0043539">
    <property type="term" value="F:protein serine/threonine kinase activator activity"/>
    <property type="evidence" value="ECO:0007669"/>
    <property type="project" value="TreeGrafter"/>
</dbReference>
<organism evidence="1 2">
    <name type="scientific">Aegilops tauschii subsp. strangulata</name>
    <name type="common">Goatgrass</name>
    <dbReference type="NCBI Taxonomy" id="200361"/>
    <lineage>
        <taxon>Eukaryota</taxon>
        <taxon>Viridiplantae</taxon>
        <taxon>Streptophyta</taxon>
        <taxon>Embryophyta</taxon>
        <taxon>Tracheophyta</taxon>
        <taxon>Spermatophyta</taxon>
        <taxon>Magnoliopsida</taxon>
        <taxon>Liliopsida</taxon>
        <taxon>Poales</taxon>
        <taxon>Poaceae</taxon>
        <taxon>BOP clade</taxon>
        <taxon>Pooideae</taxon>
        <taxon>Triticodae</taxon>
        <taxon>Triticeae</taxon>
        <taxon>Triticinae</taxon>
        <taxon>Aegilops</taxon>
    </lineage>
</organism>
<reference evidence="2" key="1">
    <citation type="journal article" date="2014" name="Science">
        <title>Ancient hybridizations among the ancestral genomes of bread wheat.</title>
        <authorList>
            <consortium name="International Wheat Genome Sequencing Consortium,"/>
            <person name="Marcussen T."/>
            <person name="Sandve S.R."/>
            <person name="Heier L."/>
            <person name="Spannagl M."/>
            <person name="Pfeifer M."/>
            <person name="Jakobsen K.S."/>
            <person name="Wulff B.B."/>
            <person name="Steuernagel B."/>
            <person name="Mayer K.F."/>
            <person name="Olsen O.A."/>
        </authorList>
    </citation>
    <scope>NUCLEOTIDE SEQUENCE [LARGE SCALE GENOMIC DNA]</scope>
    <source>
        <strain evidence="2">cv. AL8/78</strain>
    </source>
</reference>
<dbReference type="Gene3D" id="1.25.10.10">
    <property type="entry name" value="Leucine-rich Repeat Variant"/>
    <property type="match status" value="1"/>
</dbReference>
<evidence type="ECO:0000313" key="1">
    <source>
        <dbReference type="EnsemblPlants" id="AET4Gv20700500.4"/>
    </source>
</evidence>
<dbReference type="Proteomes" id="UP000015105">
    <property type="component" value="Chromosome 4D"/>
</dbReference>
<dbReference type="InterPro" id="IPR011989">
    <property type="entry name" value="ARM-like"/>
</dbReference>
<dbReference type="PANTHER" id="PTHR10182:SF27">
    <property type="entry name" value="PROTEIN 39, PUTATIVE, EXPRESSED-RELATED"/>
    <property type="match status" value="1"/>
</dbReference>
<dbReference type="AlphaFoldDB" id="A0A453IVL1"/>
<accession>A0A453IVL1</accession>
<dbReference type="InterPro" id="IPR013878">
    <property type="entry name" value="Mo25"/>
</dbReference>